<reference evidence="3" key="1">
    <citation type="submission" date="2023-10" db="EMBL/GenBank/DDBJ databases">
        <title>Genome assemblies of two species of porcelain crab, Petrolisthes cinctipes and Petrolisthes manimaculis (Anomura: Porcellanidae).</title>
        <authorList>
            <person name="Angst P."/>
        </authorList>
    </citation>
    <scope>NUCLEOTIDE SEQUENCE</scope>
    <source>
        <strain evidence="3">PB745_01</strain>
        <tissue evidence="3">Gill</tissue>
    </source>
</reference>
<organism evidence="3 4">
    <name type="scientific">Petrolisthes cinctipes</name>
    <name type="common">Flat porcelain crab</name>
    <dbReference type="NCBI Taxonomy" id="88211"/>
    <lineage>
        <taxon>Eukaryota</taxon>
        <taxon>Metazoa</taxon>
        <taxon>Ecdysozoa</taxon>
        <taxon>Arthropoda</taxon>
        <taxon>Crustacea</taxon>
        <taxon>Multicrustacea</taxon>
        <taxon>Malacostraca</taxon>
        <taxon>Eumalacostraca</taxon>
        <taxon>Eucarida</taxon>
        <taxon>Decapoda</taxon>
        <taxon>Pleocyemata</taxon>
        <taxon>Anomura</taxon>
        <taxon>Galatheoidea</taxon>
        <taxon>Porcellanidae</taxon>
        <taxon>Petrolisthes</taxon>
    </lineage>
</organism>
<dbReference type="EMBL" id="JAWQEG010000030">
    <property type="protein sequence ID" value="KAK3895846.1"/>
    <property type="molecule type" value="Genomic_DNA"/>
</dbReference>
<dbReference type="Proteomes" id="UP001286313">
    <property type="component" value="Unassembled WGS sequence"/>
</dbReference>
<gene>
    <name evidence="3" type="ORF">Pcinc_000461</name>
</gene>
<evidence type="ECO:0000313" key="3">
    <source>
        <dbReference type="EMBL" id="KAK3895846.1"/>
    </source>
</evidence>
<proteinExistence type="predicted"/>
<feature type="domain" description="Reverse transcriptase" evidence="2">
    <location>
        <begin position="336"/>
        <end position="591"/>
    </location>
</feature>
<comment type="caution">
    <text evidence="3">The sequence shown here is derived from an EMBL/GenBank/DDBJ whole genome shotgun (WGS) entry which is preliminary data.</text>
</comment>
<feature type="region of interest" description="Disordered" evidence="1">
    <location>
        <begin position="242"/>
        <end position="263"/>
    </location>
</feature>
<evidence type="ECO:0000256" key="1">
    <source>
        <dbReference type="SAM" id="MobiDB-lite"/>
    </source>
</evidence>
<dbReference type="PANTHER" id="PTHR19446">
    <property type="entry name" value="REVERSE TRANSCRIPTASES"/>
    <property type="match status" value="1"/>
</dbReference>
<dbReference type="AlphaFoldDB" id="A0AAE1GPQ9"/>
<sequence>MLQSPSPTNETGRHLAVLLEDIPHIRLLNTGEATHTRGGRLDLTLVSSDLAADAIWQVHPTLTSNHFATLTSLPVAPPRWNIRRADWSRFQTSLDEWWADYQPPDDLHQQERDLTAAIQTAATTAIPMCAPSRRHRTDWWYYNDEVREYNHRVNLHWKLYKKRPNPNNLRLLQEVVARARQVSLRAKEDKWLEWCATFSQHTSLGQMWRSVRTASGAAPPRPAAHPHPQQEAERLATIFTSRGSSDQLPLHTRRTQQQLQPHRDEAVREAMEVADMTDRPFSLQELQQAKRRGRDTATGADGVPYSMQVIRAGWGCRAVSYAQRLMDSGVPDHEARQVEVGRLPPAWKEADIQPIPKPREPSKLRPISLLSCLAKTAEKMVLARLQWYIGPSHPHIFGYNRGVSTADSILALMTHINHRPTVAVFIDLEKAFELASPHAILDALVKKGVLGRMLAWLRDFLQHRRGRVRFQGHKSSFQEMENGTPQGSILSPLLFNLLMEQLVALPFHTSTVLLSYADDLALMVTRRGNKLRKTQQALDLISEKCQDLGLKISAEKTRAMMLKVADPAWQLRVQGIDLAWTNSYQYLGVWVDKRLSFTANAAYLRERTQARLNVMRAMTRPTAGATFSVLCLYYVQAVRSLVDYSALVLLALSPNQQERLEVVQNTTMRTMLGAPRWTSACVMQSETSLVPLTTRVQHITACRISRVLQHDAEGVTQRRLRLAATQGVDTLRRNP</sequence>
<dbReference type="GO" id="GO:0071897">
    <property type="term" value="P:DNA biosynthetic process"/>
    <property type="evidence" value="ECO:0007669"/>
    <property type="project" value="UniProtKB-ARBA"/>
</dbReference>
<dbReference type="InterPro" id="IPR043502">
    <property type="entry name" value="DNA/RNA_pol_sf"/>
</dbReference>
<dbReference type="Gene3D" id="3.30.70.270">
    <property type="match status" value="1"/>
</dbReference>
<evidence type="ECO:0000313" key="4">
    <source>
        <dbReference type="Proteomes" id="UP001286313"/>
    </source>
</evidence>
<dbReference type="InterPro" id="IPR000477">
    <property type="entry name" value="RT_dom"/>
</dbReference>
<evidence type="ECO:0000259" key="2">
    <source>
        <dbReference type="PROSITE" id="PS50878"/>
    </source>
</evidence>
<dbReference type="Pfam" id="PF00078">
    <property type="entry name" value="RVT_1"/>
    <property type="match status" value="1"/>
</dbReference>
<dbReference type="PROSITE" id="PS50878">
    <property type="entry name" value="RT_POL"/>
    <property type="match status" value="1"/>
</dbReference>
<dbReference type="InterPro" id="IPR043128">
    <property type="entry name" value="Rev_trsase/Diguanyl_cyclase"/>
</dbReference>
<dbReference type="SUPFAM" id="SSF56672">
    <property type="entry name" value="DNA/RNA polymerases"/>
    <property type="match status" value="1"/>
</dbReference>
<protein>
    <recommendedName>
        <fullName evidence="2">Reverse transcriptase domain-containing protein</fullName>
    </recommendedName>
</protein>
<dbReference type="CDD" id="cd01650">
    <property type="entry name" value="RT_nLTR_like"/>
    <property type="match status" value="1"/>
</dbReference>
<name>A0AAE1GPQ9_PETCI</name>
<keyword evidence="4" id="KW-1185">Reference proteome</keyword>
<accession>A0AAE1GPQ9</accession>